<accession>A0A4R5TTM5</accession>
<keyword evidence="1" id="KW-0732">Signal</keyword>
<dbReference type="OrthoDB" id="1524207at2"/>
<dbReference type="RefSeq" id="WP_133321695.1">
    <property type="nucleotide sequence ID" value="NZ_SMTF01000005.1"/>
</dbReference>
<dbReference type="AlphaFoldDB" id="A0A4R5TTM5"/>
<feature type="signal peptide" evidence="1">
    <location>
        <begin position="1"/>
        <end position="24"/>
    </location>
</feature>
<organism evidence="2 3">
    <name type="scientific">Luteimonas aestuarii</name>
    <dbReference type="NCBI Taxonomy" id="453837"/>
    <lineage>
        <taxon>Bacteria</taxon>
        <taxon>Pseudomonadati</taxon>
        <taxon>Pseudomonadota</taxon>
        <taxon>Gammaproteobacteria</taxon>
        <taxon>Lysobacterales</taxon>
        <taxon>Lysobacteraceae</taxon>
        <taxon>Luteimonas</taxon>
    </lineage>
</organism>
<protein>
    <recommendedName>
        <fullName evidence="4">Secreted protein</fullName>
    </recommendedName>
</protein>
<sequence>MSIRRTSVATCLASAALIALPAFADAGSAGDWWQRLQSLCGHAYAGELIRAPAGDDAFRNRRVVMHVRDCTEDRVRVPLAVDDDHSRTWVFTRNADGIELRHDHRHRDGTPDAVTLYGGRTSNSGSADTQVFPADDQTRDAIPGSGLRSVWLVEIHPGERFVYAANRVGTERGFQVDFDLSQTVDAPEAPWGWED</sequence>
<evidence type="ECO:0000313" key="3">
    <source>
        <dbReference type="Proteomes" id="UP000294796"/>
    </source>
</evidence>
<proteinExistence type="predicted"/>
<evidence type="ECO:0000256" key="1">
    <source>
        <dbReference type="SAM" id="SignalP"/>
    </source>
</evidence>
<name>A0A4R5TTM5_9GAMM</name>
<keyword evidence="3" id="KW-1185">Reference proteome</keyword>
<dbReference type="Proteomes" id="UP000294796">
    <property type="component" value="Unassembled WGS sequence"/>
</dbReference>
<evidence type="ECO:0008006" key="4">
    <source>
        <dbReference type="Google" id="ProtNLM"/>
    </source>
</evidence>
<gene>
    <name evidence="2" type="ORF">E2F46_08750</name>
</gene>
<comment type="caution">
    <text evidence="2">The sequence shown here is derived from an EMBL/GenBank/DDBJ whole genome shotgun (WGS) entry which is preliminary data.</text>
</comment>
<reference evidence="2 3" key="1">
    <citation type="submission" date="2019-03" db="EMBL/GenBank/DDBJ databases">
        <title>Luteimonas zhaokaii sp.nov., isolated from the rectal contents of Plateau pika in Yushu, Qinghai Province, China.</title>
        <authorList>
            <person name="Zhang G."/>
        </authorList>
    </citation>
    <scope>NUCLEOTIDE SEQUENCE [LARGE SCALE GENOMIC DNA]</scope>
    <source>
        <strain evidence="2 3">B9</strain>
    </source>
</reference>
<dbReference type="EMBL" id="SMTF01000005">
    <property type="protein sequence ID" value="TDK24362.1"/>
    <property type="molecule type" value="Genomic_DNA"/>
</dbReference>
<evidence type="ECO:0000313" key="2">
    <source>
        <dbReference type="EMBL" id="TDK24362.1"/>
    </source>
</evidence>
<feature type="chain" id="PRO_5020935602" description="Secreted protein" evidence="1">
    <location>
        <begin position="25"/>
        <end position="195"/>
    </location>
</feature>